<dbReference type="GO" id="GO:0009086">
    <property type="term" value="P:methionine biosynthetic process"/>
    <property type="evidence" value="ECO:0007669"/>
    <property type="project" value="UniProtKB-KW"/>
</dbReference>
<dbReference type="GO" id="GO:0005737">
    <property type="term" value="C:cytoplasm"/>
    <property type="evidence" value="ECO:0007669"/>
    <property type="project" value="TreeGrafter"/>
</dbReference>
<dbReference type="Proteomes" id="UP000051845">
    <property type="component" value="Unassembled WGS sequence"/>
</dbReference>
<dbReference type="GO" id="GO:0047804">
    <property type="term" value="F:cysteine-S-conjugate beta-lyase activity"/>
    <property type="evidence" value="ECO:0007669"/>
    <property type="project" value="UniProtKB-EC"/>
</dbReference>
<dbReference type="InterPro" id="IPR015421">
    <property type="entry name" value="PyrdxlP-dep_Trfase_major"/>
</dbReference>
<dbReference type="AlphaFoldDB" id="A0A0R2BFC8"/>
<evidence type="ECO:0000256" key="3">
    <source>
        <dbReference type="ARBA" id="ARBA00012224"/>
    </source>
</evidence>
<dbReference type="CDD" id="cd00614">
    <property type="entry name" value="CGS_like"/>
    <property type="match status" value="1"/>
</dbReference>
<proteinExistence type="inferred from homology"/>
<evidence type="ECO:0000256" key="4">
    <source>
        <dbReference type="ARBA" id="ARBA00022605"/>
    </source>
</evidence>
<feature type="modified residue" description="N6-(pyridoxal phosphate)lysine" evidence="8">
    <location>
        <position position="200"/>
    </location>
</feature>
<dbReference type="SUPFAM" id="SSF53383">
    <property type="entry name" value="PLP-dependent transferases"/>
    <property type="match status" value="1"/>
</dbReference>
<dbReference type="InterPro" id="IPR015424">
    <property type="entry name" value="PyrdxlP-dep_Trfase"/>
</dbReference>
<dbReference type="Gene3D" id="3.90.1150.10">
    <property type="entry name" value="Aspartate Aminotransferase, domain 1"/>
    <property type="match status" value="1"/>
</dbReference>
<dbReference type="STRING" id="33960.TY91_01670"/>
<reference evidence="10 11" key="1">
    <citation type="journal article" date="2015" name="Genome Announc.">
        <title>Expanding the biotechnology potential of lactobacilli through comparative genomics of 213 strains and associated genera.</title>
        <authorList>
            <person name="Sun Z."/>
            <person name="Harris H.M."/>
            <person name="McCann A."/>
            <person name="Guo C."/>
            <person name="Argimon S."/>
            <person name="Zhang W."/>
            <person name="Yang X."/>
            <person name="Jeffery I.B."/>
            <person name="Cooney J.C."/>
            <person name="Kagawa T.F."/>
            <person name="Liu W."/>
            <person name="Song Y."/>
            <person name="Salvetti E."/>
            <person name="Wrobel A."/>
            <person name="Rasinkangas P."/>
            <person name="Parkhill J."/>
            <person name="Rea M.C."/>
            <person name="O'Sullivan O."/>
            <person name="Ritari J."/>
            <person name="Douillard F.P."/>
            <person name="Paul Ross R."/>
            <person name="Yang R."/>
            <person name="Briner A.E."/>
            <person name="Felis G.E."/>
            <person name="de Vos W.M."/>
            <person name="Barrangou R."/>
            <person name="Klaenhammer T.R."/>
            <person name="Caufield P.W."/>
            <person name="Cui Y."/>
            <person name="Zhang H."/>
            <person name="O'Toole P.W."/>
        </authorList>
    </citation>
    <scope>NUCLEOTIDE SEQUENCE [LARGE SCALE GENOMIC DNA]</scope>
    <source>
        <strain evidence="10 11">DSM 20515</strain>
    </source>
</reference>
<accession>A0A0R2BFC8</accession>
<dbReference type="PIRSF" id="PIRSF001434">
    <property type="entry name" value="CGS"/>
    <property type="match status" value="1"/>
</dbReference>
<keyword evidence="7 10" id="KW-0456">Lyase</keyword>
<dbReference type="RefSeq" id="WP_054759172.1">
    <property type="nucleotide sequence ID" value="NZ_AYYR01000009.1"/>
</dbReference>
<evidence type="ECO:0000313" key="11">
    <source>
        <dbReference type="Proteomes" id="UP000051845"/>
    </source>
</evidence>
<evidence type="ECO:0000313" key="10">
    <source>
        <dbReference type="EMBL" id="KRM77568.1"/>
    </source>
</evidence>
<evidence type="ECO:0000256" key="6">
    <source>
        <dbReference type="ARBA" id="ARBA00023167"/>
    </source>
</evidence>
<protein>
    <recommendedName>
        <fullName evidence="3">cysteine-S-conjugate beta-lyase</fullName>
        <ecNumber evidence="3">4.4.1.13</ecNumber>
    </recommendedName>
</protein>
<evidence type="ECO:0000256" key="2">
    <source>
        <dbReference type="ARBA" id="ARBA00009077"/>
    </source>
</evidence>
<dbReference type="GO" id="GO:0030170">
    <property type="term" value="F:pyridoxal phosphate binding"/>
    <property type="evidence" value="ECO:0007669"/>
    <property type="project" value="InterPro"/>
</dbReference>
<dbReference type="PANTHER" id="PTHR11808">
    <property type="entry name" value="TRANS-SULFURATION ENZYME FAMILY MEMBER"/>
    <property type="match status" value="1"/>
</dbReference>
<dbReference type="PROSITE" id="PS00868">
    <property type="entry name" value="CYS_MET_METAB_PP"/>
    <property type="match status" value="1"/>
</dbReference>
<dbReference type="Gene3D" id="3.40.640.10">
    <property type="entry name" value="Type I PLP-dependent aspartate aminotransferase-like (Major domain)"/>
    <property type="match status" value="1"/>
</dbReference>
<comment type="similarity">
    <text evidence="2 9">Belongs to the trans-sulfuration enzymes family.</text>
</comment>
<dbReference type="InterPro" id="IPR015422">
    <property type="entry name" value="PyrdxlP-dep_Trfase_small"/>
</dbReference>
<organism evidence="10 11">
    <name type="scientific">Secundilactobacillus collinoides DSM 20515 = JCM 1123</name>
    <dbReference type="NCBI Taxonomy" id="1423733"/>
    <lineage>
        <taxon>Bacteria</taxon>
        <taxon>Bacillati</taxon>
        <taxon>Bacillota</taxon>
        <taxon>Bacilli</taxon>
        <taxon>Lactobacillales</taxon>
        <taxon>Lactobacillaceae</taxon>
        <taxon>Secundilactobacillus</taxon>
    </lineage>
</organism>
<evidence type="ECO:0000256" key="5">
    <source>
        <dbReference type="ARBA" id="ARBA00022898"/>
    </source>
</evidence>
<keyword evidence="4" id="KW-0028">Amino-acid biosynthesis</keyword>
<dbReference type="PANTHER" id="PTHR11808:SF50">
    <property type="entry name" value="CYSTATHIONINE BETA-LYASE"/>
    <property type="match status" value="1"/>
</dbReference>
<dbReference type="PATRIC" id="fig|1423733.4.peg.3050"/>
<keyword evidence="6" id="KW-0486">Methionine biosynthesis</keyword>
<comment type="caution">
    <text evidence="10">The sequence shown here is derived from an EMBL/GenBank/DDBJ whole genome shotgun (WGS) entry which is preliminary data.</text>
</comment>
<evidence type="ECO:0000256" key="1">
    <source>
        <dbReference type="ARBA" id="ARBA00001933"/>
    </source>
</evidence>
<gene>
    <name evidence="10" type="ORF">FC82_GL002924</name>
</gene>
<dbReference type="InterPro" id="IPR000277">
    <property type="entry name" value="Cys/Met-Metab_PyrdxlP-dep_enz"/>
</dbReference>
<dbReference type="InterPro" id="IPR054542">
    <property type="entry name" value="Cys_met_metab_PP"/>
</dbReference>
<name>A0A0R2BFC8_SECCO</name>
<dbReference type="FunFam" id="3.90.1150.10:FF:000033">
    <property type="entry name" value="Cystathionine gamma-synthase"/>
    <property type="match status" value="1"/>
</dbReference>
<dbReference type="EC" id="4.4.1.13" evidence="3"/>
<dbReference type="GO" id="GO:0019346">
    <property type="term" value="P:transsulfuration"/>
    <property type="evidence" value="ECO:0007669"/>
    <property type="project" value="InterPro"/>
</dbReference>
<dbReference type="FunFam" id="3.40.640.10:FF:000009">
    <property type="entry name" value="Cystathionine gamma-synthase homolog"/>
    <property type="match status" value="1"/>
</dbReference>
<sequence>MSISDFSDATKVIKTTTKPDPSTGALNPPIQLSSTFEQKDLDHFGKYDYTRSGNPTRDVVEDSIAELEHGTRGFAFSTGMAAISTAFLTLHQGDHVIVTSDVYGGTFRLVTELLPNYGIEYDFVDCNDPEALEAAFKSNTKLVYIETPANPTLKVTDIRQVVKIAHSHDALVFADNTVMTPIFQKPLDLGVDLVLHSGTKFLAGHSDILAGLIVTKSKELGDAIYFIQNAMGATLGVSDCWLLLRGIKTLGIRVKAEANNALELAKWFEEQPIVEKVNYPGLEDFEGHDVQLSQATSGGAVLSFDIGTEDNVRKLVKELKIPVFSVSLGAVESIISYPPKMSHAELTADERHACGIGDGLLRLSVGVEDVDDLKADFAQAFAKIAASQKADVPVGR</sequence>
<dbReference type="Pfam" id="PF01053">
    <property type="entry name" value="Cys_Met_Meta_PP"/>
    <property type="match status" value="1"/>
</dbReference>
<evidence type="ECO:0000256" key="7">
    <source>
        <dbReference type="ARBA" id="ARBA00023239"/>
    </source>
</evidence>
<comment type="cofactor">
    <cofactor evidence="1 9">
        <name>pyridoxal 5'-phosphate</name>
        <dbReference type="ChEBI" id="CHEBI:597326"/>
    </cofactor>
</comment>
<evidence type="ECO:0000256" key="8">
    <source>
        <dbReference type="PIRSR" id="PIRSR001434-2"/>
    </source>
</evidence>
<dbReference type="EMBL" id="AYYR01000009">
    <property type="protein sequence ID" value="KRM77568.1"/>
    <property type="molecule type" value="Genomic_DNA"/>
</dbReference>
<evidence type="ECO:0000256" key="9">
    <source>
        <dbReference type="RuleBase" id="RU362118"/>
    </source>
</evidence>
<keyword evidence="5 8" id="KW-0663">Pyridoxal phosphate</keyword>